<dbReference type="Pfam" id="PF08239">
    <property type="entry name" value="SH3_3"/>
    <property type="match status" value="1"/>
</dbReference>
<proteinExistence type="predicted"/>
<organism evidence="3 4">
    <name type="scientific">Tropicimonas sediminicola</name>
    <dbReference type="NCBI Taxonomy" id="1031541"/>
    <lineage>
        <taxon>Bacteria</taxon>
        <taxon>Pseudomonadati</taxon>
        <taxon>Pseudomonadota</taxon>
        <taxon>Alphaproteobacteria</taxon>
        <taxon>Rhodobacterales</taxon>
        <taxon>Roseobacteraceae</taxon>
        <taxon>Tropicimonas</taxon>
    </lineage>
</organism>
<reference evidence="3 4" key="1">
    <citation type="submission" date="2017-06" db="EMBL/GenBank/DDBJ databases">
        <authorList>
            <person name="Kim H.J."/>
            <person name="Triplett B.A."/>
        </authorList>
    </citation>
    <scope>NUCLEOTIDE SEQUENCE [LARGE SCALE GENOMIC DNA]</scope>
    <source>
        <strain evidence="3 4">DSM 29339</strain>
    </source>
</reference>
<dbReference type="InterPro" id="IPR003646">
    <property type="entry name" value="SH3-like_bac-type"/>
</dbReference>
<name>A0A239ETN1_9RHOB</name>
<gene>
    <name evidence="3" type="ORF">SAMN05421757_102317</name>
</gene>
<dbReference type="EMBL" id="FZOY01000002">
    <property type="protein sequence ID" value="SNS47771.1"/>
    <property type="molecule type" value="Genomic_DNA"/>
</dbReference>
<dbReference type="RefSeq" id="WP_245837769.1">
    <property type="nucleotide sequence ID" value="NZ_FZOY01000002.1"/>
</dbReference>
<keyword evidence="1" id="KW-0732">Signal</keyword>
<dbReference type="Proteomes" id="UP000198426">
    <property type="component" value="Unassembled WGS sequence"/>
</dbReference>
<dbReference type="Gene3D" id="2.30.30.40">
    <property type="entry name" value="SH3 Domains"/>
    <property type="match status" value="1"/>
</dbReference>
<evidence type="ECO:0000256" key="1">
    <source>
        <dbReference type="SAM" id="SignalP"/>
    </source>
</evidence>
<accession>A0A239ETN1</accession>
<feature type="chain" id="PRO_5013303223" evidence="1">
    <location>
        <begin position="27"/>
        <end position="99"/>
    </location>
</feature>
<feature type="domain" description="SH3b" evidence="2">
    <location>
        <begin position="27"/>
        <end position="99"/>
    </location>
</feature>
<evidence type="ECO:0000259" key="2">
    <source>
        <dbReference type="PROSITE" id="PS51781"/>
    </source>
</evidence>
<dbReference type="AlphaFoldDB" id="A0A239ETN1"/>
<evidence type="ECO:0000313" key="4">
    <source>
        <dbReference type="Proteomes" id="UP000198426"/>
    </source>
</evidence>
<feature type="signal peptide" evidence="1">
    <location>
        <begin position="1"/>
        <end position="26"/>
    </location>
</feature>
<sequence length="99" mass="10271">MTIAMRGAALALAVCATGLGAAPAMAATTVEVSGLDGEEMLKLRSGPGTGYRIIVGLPNGTVLRNHGCDRIGGTPWCKVSLREARSLQGYVSGHYLKQK</sequence>
<keyword evidence="4" id="KW-1185">Reference proteome</keyword>
<dbReference type="PROSITE" id="PS51781">
    <property type="entry name" value="SH3B"/>
    <property type="match status" value="1"/>
</dbReference>
<protein>
    <submittedName>
        <fullName evidence="3">SH3 domain-containing protein</fullName>
    </submittedName>
</protein>
<evidence type="ECO:0000313" key="3">
    <source>
        <dbReference type="EMBL" id="SNS47771.1"/>
    </source>
</evidence>